<evidence type="ECO:0000313" key="1">
    <source>
        <dbReference type="EMBL" id="MBA2112923.1"/>
    </source>
</evidence>
<evidence type="ECO:0008006" key="3">
    <source>
        <dbReference type="Google" id="ProtNLM"/>
    </source>
</evidence>
<dbReference type="AlphaFoldDB" id="A0A7V8V0Y5"/>
<dbReference type="EMBL" id="JABRWO010000001">
    <property type="protein sequence ID" value="MBA2112923.1"/>
    <property type="molecule type" value="Genomic_DNA"/>
</dbReference>
<comment type="caution">
    <text evidence="1">The sequence shown here is derived from an EMBL/GenBank/DDBJ whole genome shotgun (WGS) entry which is preliminary data.</text>
</comment>
<gene>
    <name evidence="1" type="ORF">HOV93_00640</name>
</gene>
<organism evidence="1 2">
    <name type="scientific">Bremerella alba</name>
    <dbReference type="NCBI Taxonomy" id="980252"/>
    <lineage>
        <taxon>Bacteria</taxon>
        <taxon>Pseudomonadati</taxon>
        <taxon>Planctomycetota</taxon>
        <taxon>Planctomycetia</taxon>
        <taxon>Pirellulales</taxon>
        <taxon>Pirellulaceae</taxon>
        <taxon>Bremerella</taxon>
    </lineage>
</organism>
<reference evidence="1 2" key="1">
    <citation type="submission" date="2020-05" db="EMBL/GenBank/DDBJ databases">
        <title>Bremerella alba sp. nov., a novel planctomycete isolated from the surface of the macroalga Fucus spiralis.</title>
        <authorList>
            <person name="Godinho O."/>
            <person name="Botelho R."/>
            <person name="Albuquerque L."/>
            <person name="Wiegand S."/>
            <person name="Da Costa M.S."/>
            <person name="Lobo-Da-Cunha A."/>
            <person name="Jogler C."/>
            <person name="Lage O.M."/>
        </authorList>
    </citation>
    <scope>NUCLEOTIDE SEQUENCE [LARGE SCALE GENOMIC DNA]</scope>
    <source>
        <strain evidence="1 2">FF15</strain>
    </source>
</reference>
<sequence>MKTLFIPLIPTMALHFATDLELIEQHIEQGKEVEVLLCNSELKSCDINYTHDQVQCDHCMAIRKKGFRLIEPSLKVRRFSELPGWSAPVDLAELDKCKTLTDLLQWKTPTFDVGMALASSLVTKTRDPFPDIDQYRSLLNPLADASLRIHNTLLNILSTEEIEAVYIFNGRFATLRATVRACESKHIKYFTHEIGRDRKHYALFANSLPHSITTFESSARDRWEQASPNSREQIAREWYEKRCEGKLKSRFNFVKEQTSGLLPDNWHSVTERRIAVFPSSEDEFVAIGKEWSNPLFSTQNEGLRAIADAIRRHRLPIHLFIRCHPNLITAHPRQLQEFQSLQGDGVTVIPPEDKVSTYDMMKNADCTLSFGSTAGIEATYWGRPSILAGRSFYTNLGATYNPNTLAELIALLQEDLSAKPVSGALIYAHALATAGISFKHFEPHPGGRGKYRGRFMNPGLLDYLREGDLIQIARRGLKIAHKTISMQSKISKKVLED</sequence>
<keyword evidence="2" id="KW-1185">Reference proteome</keyword>
<evidence type="ECO:0000313" key="2">
    <source>
        <dbReference type="Proteomes" id="UP000551616"/>
    </source>
</evidence>
<protein>
    <recommendedName>
        <fullName evidence="3">Capsule polysaccharide biosynthesis protein</fullName>
    </recommendedName>
</protein>
<dbReference type="SUPFAM" id="SSF53756">
    <property type="entry name" value="UDP-Glycosyltransferase/glycogen phosphorylase"/>
    <property type="match status" value="1"/>
</dbReference>
<accession>A0A7V8V0Y5</accession>
<name>A0A7V8V0Y5_9BACT</name>
<dbReference type="Proteomes" id="UP000551616">
    <property type="component" value="Unassembled WGS sequence"/>
</dbReference>
<proteinExistence type="predicted"/>
<dbReference type="RefSeq" id="WP_207394456.1">
    <property type="nucleotide sequence ID" value="NZ_JABRWO010000001.1"/>
</dbReference>